<dbReference type="SUPFAM" id="SSF54928">
    <property type="entry name" value="RNA-binding domain, RBD"/>
    <property type="match status" value="1"/>
</dbReference>
<feature type="compositionally biased region" description="Low complexity" evidence="2">
    <location>
        <begin position="470"/>
        <end position="482"/>
    </location>
</feature>
<dbReference type="AlphaFoldDB" id="A0AAJ8JVT9"/>
<reference evidence="4" key="2">
    <citation type="journal article" date="2022" name="Elife">
        <title>Obligate sexual reproduction of a homothallic fungus closely related to the Cryptococcus pathogenic species complex.</title>
        <authorList>
            <person name="Passer A.R."/>
            <person name="Clancey S.A."/>
            <person name="Shea T."/>
            <person name="David-Palma M."/>
            <person name="Averette A.F."/>
            <person name="Boekhout T."/>
            <person name="Porcel B.M."/>
            <person name="Nowrousian M."/>
            <person name="Cuomo C.A."/>
            <person name="Sun S."/>
            <person name="Heitman J."/>
            <person name="Coelho M.A."/>
        </authorList>
    </citation>
    <scope>NUCLEOTIDE SEQUENCE</scope>
    <source>
        <strain evidence="4">CBS 7841</strain>
    </source>
</reference>
<dbReference type="EMBL" id="CP143788">
    <property type="protein sequence ID" value="WVN89421.1"/>
    <property type="molecule type" value="Genomic_DNA"/>
</dbReference>
<dbReference type="GO" id="GO:0003723">
    <property type="term" value="F:RNA binding"/>
    <property type="evidence" value="ECO:0007669"/>
    <property type="project" value="UniProtKB-UniRule"/>
</dbReference>
<dbReference type="InterPro" id="IPR012677">
    <property type="entry name" value="Nucleotide-bd_a/b_plait_sf"/>
</dbReference>
<evidence type="ECO:0000256" key="2">
    <source>
        <dbReference type="SAM" id="MobiDB-lite"/>
    </source>
</evidence>
<feature type="region of interest" description="Disordered" evidence="2">
    <location>
        <begin position="465"/>
        <end position="484"/>
    </location>
</feature>
<dbReference type="RefSeq" id="XP_066070121.1">
    <property type="nucleotide sequence ID" value="XM_066214024.1"/>
</dbReference>
<name>A0AAJ8JVT9_9TREE</name>
<proteinExistence type="predicted"/>
<dbReference type="InterPro" id="IPR000504">
    <property type="entry name" value="RRM_dom"/>
</dbReference>
<dbReference type="KEGG" id="cdep:91088854"/>
<feature type="domain" description="RRM" evidence="3">
    <location>
        <begin position="227"/>
        <end position="296"/>
    </location>
</feature>
<feature type="region of interest" description="Disordered" evidence="2">
    <location>
        <begin position="1"/>
        <end position="25"/>
    </location>
</feature>
<sequence>MTNLPTRASPTLTNSSTTSASGNPSAILTPISSTSTVLSGLSTKTLAKKFGDGWKSSSIVLSRAADAIAGKSVVDTSYSAFSESQSYTLNGASCMSDTLHGKNRARVPLRETMVSSLEPNWGFDPLCAPATYTIPMVNPERDGPLFLRPLDANTTQRDSGGCSIPNHRKPGLRMPSSLTRRRYTSDPKASGRNNLVVRFNLDGEVGVTSNGFKCKDLEETPILAEGRSILINRVDERLTEDVLRQNATRFGEVIDVIIQANAPCPNAFVMYKHAEDAQKFMHSLKSQSVQCEYVKDNYFVDPPVQGNPAPVTLYIEGLSTFVTYRQLKQLLMPANVVSWRPLVDTQGARKGPILVGLATRAQAEETIKRLAKICLPGLTSGRLQVRFTDSDEHIKMRRPSQSEGRLPEDVNVDENRQKSAQLLANQLKLCEEYRSYSHQPIRQQPIKKQVSHSQLQSLQYSIQPNSRLQSSISPPCSFPSPSNINTPLNDEKYYVVSPTVNNYKPSDISTLRERKCS</sequence>
<gene>
    <name evidence="4" type="ORF">L203_104644</name>
</gene>
<feature type="region of interest" description="Disordered" evidence="2">
    <location>
        <begin position="390"/>
        <end position="413"/>
    </location>
</feature>
<keyword evidence="1" id="KW-0694">RNA-binding</keyword>
<evidence type="ECO:0000259" key="3">
    <source>
        <dbReference type="PROSITE" id="PS50102"/>
    </source>
</evidence>
<evidence type="ECO:0000313" key="4">
    <source>
        <dbReference type="EMBL" id="WVN89421.1"/>
    </source>
</evidence>
<accession>A0AAJ8JVT9</accession>
<feature type="region of interest" description="Disordered" evidence="2">
    <location>
        <begin position="156"/>
        <end position="189"/>
    </location>
</feature>
<dbReference type="Gene3D" id="3.30.70.330">
    <property type="match status" value="1"/>
</dbReference>
<dbReference type="Proteomes" id="UP000094043">
    <property type="component" value="Chromosome 5"/>
</dbReference>
<keyword evidence="5" id="KW-1185">Reference proteome</keyword>
<dbReference type="SMART" id="SM00360">
    <property type="entry name" value="RRM"/>
    <property type="match status" value="2"/>
</dbReference>
<reference evidence="4" key="1">
    <citation type="submission" date="2016-06" db="EMBL/GenBank/DDBJ databases">
        <authorList>
            <person name="Cuomo C."/>
            <person name="Litvintseva A."/>
            <person name="Heitman J."/>
            <person name="Chen Y."/>
            <person name="Sun S."/>
            <person name="Springer D."/>
            <person name="Dromer F."/>
            <person name="Young S."/>
            <person name="Zeng Q."/>
            <person name="Chapman S."/>
            <person name="Gujja S."/>
            <person name="Saif S."/>
            <person name="Birren B."/>
        </authorList>
    </citation>
    <scope>NUCLEOTIDE SEQUENCE</scope>
    <source>
        <strain evidence="4">CBS 7841</strain>
    </source>
</reference>
<dbReference type="InterPro" id="IPR035979">
    <property type="entry name" value="RBD_domain_sf"/>
</dbReference>
<evidence type="ECO:0000256" key="1">
    <source>
        <dbReference type="PROSITE-ProRule" id="PRU00176"/>
    </source>
</evidence>
<reference evidence="4" key="3">
    <citation type="submission" date="2024-01" db="EMBL/GenBank/DDBJ databases">
        <authorList>
            <person name="Coelho M.A."/>
            <person name="David-Palma M."/>
            <person name="Shea T."/>
            <person name="Sun S."/>
            <person name="Cuomo C.A."/>
            <person name="Heitman J."/>
        </authorList>
    </citation>
    <scope>NUCLEOTIDE SEQUENCE</scope>
    <source>
        <strain evidence="4">CBS 7841</strain>
    </source>
</reference>
<dbReference type="GeneID" id="91088854"/>
<evidence type="ECO:0000313" key="5">
    <source>
        <dbReference type="Proteomes" id="UP000094043"/>
    </source>
</evidence>
<protein>
    <recommendedName>
        <fullName evidence="3">RRM domain-containing protein</fullName>
    </recommendedName>
</protein>
<organism evidence="4 5">
    <name type="scientific">Cryptococcus depauperatus CBS 7841</name>
    <dbReference type="NCBI Taxonomy" id="1295531"/>
    <lineage>
        <taxon>Eukaryota</taxon>
        <taxon>Fungi</taxon>
        <taxon>Dikarya</taxon>
        <taxon>Basidiomycota</taxon>
        <taxon>Agaricomycotina</taxon>
        <taxon>Tremellomycetes</taxon>
        <taxon>Tremellales</taxon>
        <taxon>Cryptococcaceae</taxon>
        <taxon>Cryptococcus</taxon>
    </lineage>
</organism>
<dbReference type="PROSITE" id="PS50102">
    <property type="entry name" value="RRM"/>
    <property type="match status" value="1"/>
</dbReference>